<dbReference type="EnsemblProtists" id="EKX42876">
    <property type="protein sequence ID" value="EKX42876"/>
    <property type="gene ID" value="GUITHDRAFT_141003"/>
</dbReference>
<proteinExistence type="predicted"/>
<dbReference type="KEGG" id="gtt:GUITHDRAFT_141003"/>
<name>L1J2Z7_GUITC</name>
<evidence type="ECO:0000313" key="3">
    <source>
        <dbReference type="EMBL" id="EKX42876.1"/>
    </source>
</evidence>
<feature type="compositionally biased region" description="Basic and acidic residues" evidence="2">
    <location>
        <begin position="179"/>
        <end position="213"/>
    </location>
</feature>
<feature type="coiled-coil region" evidence="1">
    <location>
        <begin position="341"/>
        <end position="410"/>
    </location>
</feature>
<keyword evidence="1" id="KW-0175">Coiled coil</keyword>
<organism evidence="3">
    <name type="scientific">Guillardia theta (strain CCMP2712)</name>
    <name type="common">Cryptophyte</name>
    <dbReference type="NCBI Taxonomy" id="905079"/>
    <lineage>
        <taxon>Eukaryota</taxon>
        <taxon>Cryptophyceae</taxon>
        <taxon>Pyrenomonadales</taxon>
        <taxon>Geminigeraceae</taxon>
        <taxon>Guillardia</taxon>
    </lineage>
</organism>
<reference evidence="3 5" key="1">
    <citation type="journal article" date="2012" name="Nature">
        <title>Algal genomes reveal evolutionary mosaicism and the fate of nucleomorphs.</title>
        <authorList>
            <consortium name="DOE Joint Genome Institute"/>
            <person name="Curtis B.A."/>
            <person name="Tanifuji G."/>
            <person name="Burki F."/>
            <person name="Gruber A."/>
            <person name="Irimia M."/>
            <person name="Maruyama S."/>
            <person name="Arias M.C."/>
            <person name="Ball S.G."/>
            <person name="Gile G.H."/>
            <person name="Hirakawa Y."/>
            <person name="Hopkins J.F."/>
            <person name="Kuo A."/>
            <person name="Rensing S.A."/>
            <person name="Schmutz J."/>
            <person name="Symeonidi A."/>
            <person name="Elias M."/>
            <person name="Eveleigh R.J."/>
            <person name="Herman E.K."/>
            <person name="Klute M.J."/>
            <person name="Nakayama T."/>
            <person name="Obornik M."/>
            <person name="Reyes-Prieto A."/>
            <person name="Armbrust E.V."/>
            <person name="Aves S.J."/>
            <person name="Beiko R.G."/>
            <person name="Coutinho P."/>
            <person name="Dacks J.B."/>
            <person name="Durnford D.G."/>
            <person name="Fast N.M."/>
            <person name="Green B.R."/>
            <person name="Grisdale C.J."/>
            <person name="Hempel F."/>
            <person name="Henrissat B."/>
            <person name="Hoppner M.P."/>
            <person name="Ishida K."/>
            <person name="Kim E."/>
            <person name="Koreny L."/>
            <person name="Kroth P.G."/>
            <person name="Liu Y."/>
            <person name="Malik S.B."/>
            <person name="Maier U.G."/>
            <person name="McRose D."/>
            <person name="Mock T."/>
            <person name="Neilson J.A."/>
            <person name="Onodera N.T."/>
            <person name="Poole A.M."/>
            <person name="Pritham E.J."/>
            <person name="Richards T.A."/>
            <person name="Rocap G."/>
            <person name="Roy S.W."/>
            <person name="Sarai C."/>
            <person name="Schaack S."/>
            <person name="Shirato S."/>
            <person name="Slamovits C.H."/>
            <person name="Spencer D.F."/>
            <person name="Suzuki S."/>
            <person name="Worden A.Z."/>
            <person name="Zauner S."/>
            <person name="Barry K."/>
            <person name="Bell C."/>
            <person name="Bharti A.K."/>
            <person name="Crow J.A."/>
            <person name="Grimwood J."/>
            <person name="Kramer R."/>
            <person name="Lindquist E."/>
            <person name="Lucas S."/>
            <person name="Salamov A."/>
            <person name="McFadden G.I."/>
            <person name="Lane C.E."/>
            <person name="Keeling P.J."/>
            <person name="Gray M.W."/>
            <person name="Grigoriev I.V."/>
            <person name="Archibald J.M."/>
        </authorList>
    </citation>
    <scope>NUCLEOTIDE SEQUENCE</scope>
    <source>
        <strain evidence="3 5">CCMP2712</strain>
    </source>
</reference>
<evidence type="ECO:0000313" key="4">
    <source>
        <dbReference type="EnsemblProtists" id="EKX42876"/>
    </source>
</evidence>
<evidence type="ECO:0000256" key="1">
    <source>
        <dbReference type="SAM" id="Coils"/>
    </source>
</evidence>
<feature type="region of interest" description="Disordered" evidence="2">
    <location>
        <begin position="178"/>
        <end position="213"/>
    </location>
</feature>
<dbReference type="GeneID" id="17299443"/>
<dbReference type="RefSeq" id="XP_005829856.1">
    <property type="nucleotide sequence ID" value="XM_005829799.1"/>
</dbReference>
<accession>L1J2Z7</accession>
<dbReference type="HOGENOM" id="CLU_461900_0_0_1"/>
<sequence length="591" mass="68533">MSSSFSDLDLRVQHFLSKRKRLERWVPNEGEIPFSQLSIAHRDVVRGVELRHGGGAAASKFIGQLCKVEVAGEWVSATPIADRAASPVGQSNGHALKQKSLIRALAESSEESSGGALYISLKSFKQVIRAQVQDLRLQRDAMTVWERAMERVDRNDEGNLKLEPLLDLLTDDTIAQVLRENDRPQSPSEELRGEGVRKKMMAGERRRATGWRREKVEKQQHLVAERGLVRSLTLSQLVDEDLNAKGKDDEPSTSPNKNRRASTFRMTGEWAERQRGKVWLPRLSRAETRDEMMEMMSKWDVEHDIGEVEDATLKTARDEWQQVRSDMMEAWERREMLTEKLQEHLERMRMNKQANEEMKEQVEGARCQLEYFHRLRDKLTDEEVTWRNKIDELEREVQEETRQLEVEEDEKFDDADMKHLIEAVEAKKQETNMSMMEQLASTRKKNMKEDEVSIVKFSSNNDFKISNVIADVVDKHHRSQESNPSRAEEAIYLQAVLTRNFKVLYQIFHFYSKHKHMKRIIDDDIVSTAQLLDMARECGFTSGGGGLDDKKIREHVFAPQPEVVERALEEEESWLELPSRETSMWDHCESA</sequence>
<keyword evidence="5" id="KW-1185">Reference proteome</keyword>
<dbReference type="AlphaFoldDB" id="L1J2Z7"/>
<evidence type="ECO:0000256" key="2">
    <source>
        <dbReference type="SAM" id="MobiDB-lite"/>
    </source>
</evidence>
<reference evidence="5" key="2">
    <citation type="submission" date="2012-11" db="EMBL/GenBank/DDBJ databases">
        <authorList>
            <person name="Kuo A."/>
            <person name="Curtis B.A."/>
            <person name="Tanifuji G."/>
            <person name="Burki F."/>
            <person name="Gruber A."/>
            <person name="Irimia M."/>
            <person name="Maruyama S."/>
            <person name="Arias M.C."/>
            <person name="Ball S.G."/>
            <person name="Gile G.H."/>
            <person name="Hirakawa Y."/>
            <person name="Hopkins J.F."/>
            <person name="Rensing S.A."/>
            <person name="Schmutz J."/>
            <person name="Symeonidi A."/>
            <person name="Elias M."/>
            <person name="Eveleigh R.J."/>
            <person name="Herman E.K."/>
            <person name="Klute M.J."/>
            <person name="Nakayama T."/>
            <person name="Obornik M."/>
            <person name="Reyes-Prieto A."/>
            <person name="Armbrust E.V."/>
            <person name="Aves S.J."/>
            <person name="Beiko R.G."/>
            <person name="Coutinho P."/>
            <person name="Dacks J.B."/>
            <person name="Durnford D.G."/>
            <person name="Fast N.M."/>
            <person name="Green B.R."/>
            <person name="Grisdale C."/>
            <person name="Hempe F."/>
            <person name="Henrissat B."/>
            <person name="Hoppner M.P."/>
            <person name="Ishida K.-I."/>
            <person name="Kim E."/>
            <person name="Koreny L."/>
            <person name="Kroth P.G."/>
            <person name="Liu Y."/>
            <person name="Malik S.-B."/>
            <person name="Maier U.G."/>
            <person name="McRose D."/>
            <person name="Mock T."/>
            <person name="Neilson J.A."/>
            <person name="Onodera N.T."/>
            <person name="Poole A.M."/>
            <person name="Pritham E.J."/>
            <person name="Richards T.A."/>
            <person name="Rocap G."/>
            <person name="Roy S.W."/>
            <person name="Sarai C."/>
            <person name="Schaack S."/>
            <person name="Shirato S."/>
            <person name="Slamovits C.H."/>
            <person name="Spencer D.F."/>
            <person name="Suzuki S."/>
            <person name="Worden A.Z."/>
            <person name="Zauner S."/>
            <person name="Barry K."/>
            <person name="Bell C."/>
            <person name="Bharti A.K."/>
            <person name="Crow J.A."/>
            <person name="Grimwood J."/>
            <person name="Kramer R."/>
            <person name="Lindquist E."/>
            <person name="Lucas S."/>
            <person name="Salamov A."/>
            <person name="McFadden G.I."/>
            <person name="Lane C.E."/>
            <person name="Keeling P.J."/>
            <person name="Gray M.W."/>
            <person name="Grigoriev I.V."/>
            <person name="Archibald J.M."/>
        </authorList>
    </citation>
    <scope>NUCLEOTIDE SEQUENCE</scope>
    <source>
        <strain evidence="5">CCMP2712</strain>
    </source>
</reference>
<protein>
    <submittedName>
        <fullName evidence="3 4">Uncharacterized protein</fullName>
    </submittedName>
</protein>
<dbReference type="EMBL" id="JH993014">
    <property type="protein sequence ID" value="EKX42876.1"/>
    <property type="molecule type" value="Genomic_DNA"/>
</dbReference>
<dbReference type="Proteomes" id="UP000011087">
    <property type="component" value="Unassembled WGS sequence"/>
</dbReference>
<dbReference type="PaxDb" id="55529-EKX42876"/>
<reference evidence="4" key="3">
    <citation type="submission" date="2015-06" db="UniProtKB">
        <authorList>
            <consortium name="EnsemblProtists"/>
        </authorList>
    </citation>
    <scope>IDENTIFICATION</scope>
</reference>
<feature type="region of interest" description="Disordered" evidence="2">
    <location>
        <begin position="242"/>
        <end position="262"/>
    </location>
</feature>
<gene>
    <name evidence="3" type="ORF">GUITHDRAFT_141003</name>
</gene>
<evidence type="ECO:0000313" key="5">
    <source>
        <dbReference type="Proteomes" id="UP000011087"/>
    </source>
</evidence>